<feature type="transmembrane region" description="Helical" evidence="1">
    <location>
        <begin position="9"/>
        <end position="32"/>
    </location>
</feature>
<gene>
    <name evidence="2" type="ORF">BSAL_10680</name>
</gene>
<reference evidence="3" key="1">
    <citation type="submission" date="2015-09" db="EMBL/GenBank/DDBJ databases">
        <authorList>
            <consortium name="Pathogen Informatics"/>
        </authorList>
    </citation>
    <scope>NUCLEOTIDE SEQUENCE [LARGE SCALE GENOMIC DNA]</scope>
    <source>
        <strain evidence="3">Lake Konstanz</strain>
    </source>
</reference>
<dbReference type="Proteomes" id="UP000051952">
    <property type="component" value="Unassembled WGS sequence"/>
</dbReference>
<sequence>MSWWRCRRLLYFVVLELLVVISWNCVSSAVWYKASRQSFKSFFLSPCSQWSFPNSSATCSSSYLPRNTVGTTQVAIISMLRSDFALSSSTFWWQYTITAFSVAFLFTTASSSTLLSSYVKISQLGQSGAVLSETAVRPNAASGLSTQTPSCVVVIRSGCYRIIFTLVAAANTQIALLPPVFVFTIDTVTSAIETCSATANAVMPNVALSTSSTSTSNEATLSTSLSASSTMSVSFSLSSVATEDESQTLSKSLSRSSVTFSAVSMSAKASLAQSTSSSTSNVASENGTQTFSTSLTPSVTFSASSVSVEASLTFSRLSTSASHLVSLDHSALSHMGSLSKTFSDAPRLSLSLFEHSTKAANGPLATHNTFSNTVSLPLDPPSPPPATDAPITAATAVVAVSVNVATAMLAASAAGGALMQATLGASHCAKSSSSQDGEEDSSRSIQPTMYLVTPFYGVNGFAMVFGNVALVLLCALVHVVVSALMHRMVPHMGGGGAQRRVAGVLAYYRFPNFSILPAVYAVQGITLGGWGLLWDVINPTSSSTRDGGAAGLALANVVTWIVSRQHYSSAACSVKHCHFFVTVDQRISRMECSGSDEMGEMKEISVLESSVDACPTETTIMFDGELPFLPVGSSTALNSDCLPSKLLACESDARHERDSFGDCTAADAGFLFHLQPACGIDEGRDDEADDDHEGADGGNIAEFHRFASVVGGGPSELVQMYSALEERWTEDKR</sequence>
<accession>A0A0S4KI92</accession>
<dbReference type="VEuPathDB" id="TriTrypDB:BSAL_34880"/>
<feature type="transmembrane region" description="Helical" evidence="1">
    <location>
        <begin position="391"/>
        <end position="414"/>
    </location>
</feature>
<keyword evidence="3" id="KW-1185">Reference proteome</keyword>
<dbReference type="AlphaFoldDB" id="A0A0S4KI92"/>
<keyword evidence="1" id="KW-0812">Transmembrane</keyword>
<name>A0A0S4KI92_BODSA</name>
<evidence type="ECO:0000313" key="2">
    <source>
        <dbReference type="EMBL" id="CUI14686.1"/>
    </source>
</evidence>
<keyword evidence="1" id="KW-0472">Membrane</keyword>
<feature type="transmembrane region" description="Helical" evidence="1">
    <location>
        <begin position="92"/>
        <end position="115"/>
    </location>
</feature>
<evidence type="ECO:0000256" key="1">
    <source>
        <dbReference type="SAM" id="Phobius"/>
    </source>
</evidence>
<proteinExistence type="predicted"/>
<feature type="transmembrane region" description="Helical" evidence="1">
    <location>
        <begin position="461"/>
        <end position="484"/>
    </location>
</feature>
<evidence type="ECO:0000313" key="3">
    <source>
        <dbReference type="Proteomes" id="UP000051952"/>
    </source>
</evidence>
<keyword evidence="1" id="KW-1133">Transmembrane helix</keyword>
<protein>
    <submittedName>
        <fullName evidence="2">Membrane-associated protein, putative</fullName>
    </submittedName>
</protein>
<dbReference type="EMBL" id="CYKH01001539">
    <property type="protein sequence ID" value="CUI14686.1"/>
    <property type="molecule type" value="Genomic_DNA"/>
</dbReference>
<organism evidence="2 3">
    <name type="scientific">Bodo saltans</name>
    <name type="common">Flagellated protozoan</name>
    <dbReference type="NCBI Taxonomy" id="75058"/>
    <lineage>
        <taxon>Eukaryota</taxon>
        <taxon>Discoba</taxon>
        <taxon>Euglenozoa</taxon>
        <taxon>Kinetoplastea</taxon>
        <taxon>Metakinetoplastina</taxon>
        <taxon>Eubodonida</taxon>
        <taxon>Bodonidae</taxon>
        <taxon>Bodo</taxon>
    </lineage>
</organism>